<protein>
    <recommendedName>
        <fullName evidence="7">SSD domain-containing protein</fullName>
    </recommendedName>
</protein>
<dbReference type="SUPFAM" id="SSF82866">
    <property type="entry name" value="Multidrug efflux transporter AcrB transmembrane domain"/>
    <property type="match status" value="2"/>
</dbReference>
<comment type="subcellular location">
    <subcellularLocation>
        <location evidence="1">Cell membrane</location>
        <topology evidence="1">Multi-pass membrane protein</topology>
    </subcellularLocation>
</comment>
<feature type="transmembrane region" description="Helical" evidence="6">
    <location>
        <begin position="211"/>
        <end position="230"/>
    </location>
</feature>
<evidence type="ECO:0000256" key="2">
    <source>
        <dbReference type="ARBA" id="ARBA00022475"/>
    </source>
</evidence>
<dbReference type="InterPro" id="IPR001036">
    <property type="entry name" value="Acrflvin-R"/>
</dbReference>
<dbReference type="Pfam" id="PF03176">
    <property type="entry name" value="MMPL"/>
    <property type="match status" value="2"/>
</dbReference>
<keyword evidence="5 6" id="KW-0472">Membrane</keyword>
<feature type="domain" description="SSD" evidence="7">
    <location>
        <begin position="240"/>
        <end position="361"/>
    </location>
</feature>
<keyword evidence="4 6" id="KW-1133">Transmembrane helix</keyword>
<name>A0A3B0VET7_9ZZZZ</name>
<evidence type="ECO:0000256" key="6">
    <source>
        <dbReference type="SAM" id="Phobius"/>
    </source>
</evidence>
<feature type="domain" description="SSD" evidence="7">
    <location>
        <begin position="613"/>
        <end position="739"/>
    </location>
</feature>
<dbReference type="InterPro" id="IPR004869">
    <property type="entry name" value="MMPL_dom"/>
</dbReference>
<dbReference type="InterPro" id="IPR050545">
    <property type="entry name" value="Mycobact_MmpL"/>
</dbReference>
<feature type="transmembrane region" description="Helical" evidence="6">
    <location>
        <begin position="306"/>
        <end position="330"/>
    </location>
</feature>
<dbReference type="PRINTS" id="PR00702">
    <property type="entry name" value="ACRIFLAVINRP"/>
</dbReference>
<feature type="transmembrane region" description="Helical" evidence="6">
    <location>
        <begin position="714"/>
        <end position="739"/>
    </location>
</feature>
<keyword evidence="3 6" id="KW-0812">Transmembrane</keyword>
<evidence type="ECO:0000256" key="5">
    <source>
        <dbReference type="ARBA" id="ARBA00023136"/>
    </source>
</evidence>
<feature type="transmembrane region" description="Helical" evidence="6">
    <location>
        <begin position="268"/>
        <end position="285"/>
    </location>
</feature>
<dbReference type="PROSITE" id="PS50156">
    <property type="entry name" value="SSD"/>
    <property type="match status" value="2"/>
</dbReference>
<evidence type="ECO:0000313" key="8">
    <source>
        <dbReference type="EMBL" id="VAW30344.1"/>
    </source>
</evidence>
<evidence type="ECO:0000256" key="3">
    <source>
        <dbReference type="ARBA" id="ARBA00022692"/>
    </source>
</evidence>
<organism evidence="8">
    <name type="scientific">hydrothermal vent metagenome</name>
    <dbReference type="NCBI Taxonomy" id="652676"/>
    <lineage>
        <taxon>unclassified sequences</taxon>
        <taxon>metagenomes</taxon>
        <taxon>ecological metagenomes</taxon>
    </lineage>
</organism>
<dbReference type="InterPro" id="IPR000731">
    <property type="entry name" value="SSD"/>
</dbReference>
<dbReference type="AlphaFoldDB" id="A0A3B0VET7"/>
<gene>
    <name evidence="8" type="ORF">MNBD_BACTEROID07-1966</name>
</gene>
<sequence length="748" mass="82007">MDKLTKFTLRFKWPIIALSILLTGFFGYELTKIQVNPNIINSLPANDSVVSLFKDIGKQFGGNEIGMVIIKSDNVFKPSVLKDVQLVTKTLTNLKGISSVTSLTNILNFDAVGDNFEVKPLINMSRLPRTPEEMDSLKQRVVSNKMYRGNLVSADGKACIIVFKFSDGSNVSVVVNRVKSAIKKLPLHEKVYLAGGPFITSMIAEIISKDLIYLIPITFLVISVILYLSFHSFQGVFLPMLSSGMAIIWALGLMPLMGIDLSMASNNIPIILMAIGSAYTIHVLNRINQCREKNYQKAIRKALGHIFIPVSLAALTTMIGFVSFVFGAYLRMIRDFGLITAIGTFFAALLSLFFIPAILSVFSGKVKKKTKKEPVKSYLNDYVLTPLTTLVFKHPKYIFTIWILLILISFTGVFSIRRSVDVSDYFKKSNPEHIAEKIMDNEFGGTKPVFLLFTGNMQSPEVLKTMKKAEDYLQKSPSITSAQSIADIIIKLNGALSGKYKIPDSKAAIGQLWFLLDGNESMSQLVSENLDKGIVIAKFNGKGDHAAPEFAKYMKPFLAKNSRPGCKIQMTGMPFINAEMDQSLLNSQIASLIIATIFVIGIVSLILWSFTKGLLASIPIAVSVVILFGVMGLTNIPLNMGTVLVASIAMGIGIDYSIHFISHFNDGLKSGLSIEEAISATMKMSGKAILINVGSVSGGFLVLVFSNLVPMQYFGILVSLSMLSSSLGALTLLPVILIIRNRKKLKTA</sequence>
<keyword evidence="2" id="KW-1003">Cell membrane</keyword>
<feature type="transmembrane region" description="Helical" evidence="6">
    <location>
        <begin position="689"/>
        <end position="708"/>
    </location>
</feature>
<proteinExistence type="predicted"/>
<dbReference type="EMBL" id="UOET01000502">
    <property type="protein sequence ID" value="VAW30344.1"/>
    <property type="molecule type" value="Genomic_DNA"/>
</dbReference>
<feature type="transmembrane region" description="Helical" evidence="6">
    <location>
        <begin position="237"/>
        <end position="256"/>
    </location>
</feature>
<dbReference type="PANTHER" id="PTHR33406">
    <property type="entry name" value="MEMBRANE PROTEIN MJ1562-RELATED"/>
    <property type="match status" value="1"/>
</dbReference>
<feature type="transmembrane region" description="Helical" evidence="6">
    <location>
        <begin position="589"/>
        <end position="607"/>
    </location>
</feature>
<feature type="transmembrane region" description="Helical" evidence="6">
    <location>
        <begin position="640"/>
        <end position="661"/>
    </location>
</feature>
<evidence type="ECO:0000259" key="7">
    <source>
        <dbReference type="PROSITE" id="PS50156"/>
    </source>
</evidence>
<dbReference type="PANTHER" id="PTHR33406:SF13">
    <property type="entry name" value="MEMBRANE PROTEIN YDFJ"/>
    <property type="match status" value="1"/>
</dbReference>
<dbReference type="GO" id="GO:0005886">
    <property type="term" value="C:plasma membrane"/>
    <property type="evidence" value="ECO:0007669"/>
    <property type="project" value="UniProtKB-SubCell"/>
</dbReference>
<evidence type="ECO:0000256" key="1">
    <source>
        <dbReference type="ARBA" id="ARBA00004651"/>
    </source>
</evidence>
<feature type="transmembrane region" description="Helical" evidence="6">
    <location>
        <begin position="614"/>
        <end position="634"/>
    </location>
</feature>
<evidence type="ECO:0000256" key="4">
    <source>
        <dbReference type="ARBA" id="ARBA00022989"/>
    </source>
</evidence>
<feature type="transmembrane region" description="Helical" evidence="6">
    <location>
        <begin position="397"/>
        <end position="416"/>
    </location>
</feature>
<accession>A0A3B0VET7</accession>
<dbReference type="GO" id="GO:0022857">
    <property type="term" value="F:transmembrane transporter activity"/>
    <property type="evidence" value="ECO:0007669"/>
    <property type="project" value="InterPro"/>
</dbReference>
<dbReference type="Gene3D" id="1.20.1640.10">
    <property type="entry name" value="Multidrug efflux transporter AcrB transmembrane domain"/>
    <property type="match status" value="2"/>
</dbReference>
<feature type="transmembrane region" description="Helical" evidence="6">
    <location>
        <begin position="336"/>
        <end position="362"/>
    </location>
</feature>
<reference evidence="8" key="1">
    <citation type="submission" date="2018-06" db="EMBL/GenBank/DDBJ databases">
        <authorList>
            <person name="Zhirakovskaya E."/>
        </authorList>
    </citation>
    <scope>NUCLEOTIDE SEQUENCE</scope>
</reference>